<keyword evidence="4 6" id="KW-0472">Membrane</keyword>
<evidence type="ECO:0000256" key="2">
    <source>
        <dbReference type="ARBA" id="ARBA00022692"/>
    </source>
</evidence>
<dbReference type="PANTHER" id="PTHR30386">
    <property type="entry name" value="MEMBRANE FUSION SUBUNIT OF EMRAB-TOLC MULTIDRUG EFFLUX PUMP"/>
    <property type="match status" value="1"/>
</dbReference>
<evidence type="ECO:0000256" key="4">
    <source>
        <dbReference type="ARBA" id="ARBA00023136"/>
    </source>
</evidence>
<accession>A0A1J5T5K3</accession>
<dbReference type="EMBL" id="MLJW01000028">
    <property type="protein sequence ID" value="OIR09100.1"/>
    <property type="molecule type" value="Genomic_DNA"/>
</dbReference>
<proteinExistence type="predicted"/>
<dbReference type="Gene3D" id="1.10.287.470">
    <property type="entry name" value="Helix hairpin bin"/>
    <property type="match status" value="1"/>
</dbReference>
<evidence type="ECO:0000259" key="8">
    <source>
        <dbReference type="Pfam" id="PF25954"/>
    </source>
</evidence>
<dbReference type="GO" id="GO:0016020">
    <property type="term" value="C:membrane"/>
    <property type="evidence" value="ECO:0007669"/>
    <property type="project" value="UniProtKB-SubCell"/>
</dbReference>
<keyword evidence="5" id="KW-0175">Coiled coil</keyword>
<evidence type="ECO:0000256" key="6">
    <source>
        <dbReference type="SAM" id="Phobius"/>
    </source>
</evidence>
<sequence>MADTVPDSDKALNGGDAKARRARRFRIFGAVLAVAALAGGGFWLMTHNEENTDDAFVEADVVQVAPQVGGPVAALYFTDNQWVRKGQPLLDLDRRDTQAAFDAARAAVDVARAQVGAAQADLDLTRATSGAALAGAGHALIQSREQQAEAEQQAVAAEAEAERAAADAKRYDALLKSTFASRQRYEQALADARASKARWKAAELAARAAQAQRAQARAKLTDAQAAPTRVAQKAAQLAVARAQLEQAEAALRQAALNLSYTHVTAPQAGRIAKRAVAVGDLVQKGQILTELVTEPQWVVANFKETQLTRMERGQPARITVDAFPGHVFKGRVDSIQPGSGARFALLPTENATGNYVKVVQRVPVKITFDDPSDPFLRRLAPGMSVEPVVDVGFDPTSK</sequence>
<dbReference type="GO" id="GO:0055085">
    <property type="term" value="P:transmembrane transport"/>
    <property type="evidence" value="ECO:0007669"/>
    <property type="project" value="InterPro"/>
</dbReference>
<dbReference type="Pfam" id="PF25917">
    <property type="entry name" value="BSH_RND"/>
    <property type="match status" value="1"/>
</dbReference>
<evidence type="ECO:0000259" key="7">
    <source>
        <dbReference type="Pfam" id="PF25917"/>
    </source>
</evidence>
<dbReference type="InterPro" id="IPR050739">
    <property type="entry name" value="MFP"/>
</dbReference>
<comment type="caution">
    <text evidence="9">The sequence shown here is derived from an EMBL/GenBank/DDBJ whole genome shotgun (WGS) entry which is preliminary data.</text>
</comment>
<dbReference type="Gene3D" id="2.40.50.100">
    <property type="match status" value="1"/>
</dbReference>
<evidence type="ECO:0000256" key="5">
    <source>
        <dbReference type="SAM" id="Coils"/>
    </source>
</evidence>
<reference evidence="9" key="1">
    <citation type="submission" date="2016-10" db="EMBL/GenBank/DDBJ databases">
        <title>Sequence of Gallionella enrichment culture.</title>
        <authorList>
            <person name="Poehlein A."/>
            <person name="Muehling M."/>
            <person name="Daniel R."/>
        </authorList>
    </citation>
    <scope>NUCLEOTIDE SEQUENCE</scope>
</reference>
<dbReference type="InterPro" id="IPR058792">
    <property type="entry name" value="Beta-barrel_RND_2"/>
</dbReference>
<evidence type="ECO:0000313" key="9">
    <source>
        <dbReference type="EMBL" id="OIR09100.1"/>
    </source>
</evidence>
<feature type="domain" description="CusB-like beta-barrel" evidence="8">
    <location>
        <begin position="297"/>
        <end position="338"/>
    </location>
</feature>
<keyword evidence="3 6" id="KW-1133">Transmembrane helix</keyword>
<feature type="domain" description="Multidrug resistance protein MdtA-like barrel-sandwich hybrid" evidence="7">
    <location>
        <begin position="61"/>
        <end position="292"/>
    </location>
</feature>
<dbReference type="Gene3D" id="2.40.30.170">
    <property type="match status" value="1"/>
</dbReference>
<comment type="subcellular location">
    <subcellularLocation>
        <location evidence="1">Membrane</location>
        <topology evidence="1">Single-pass membrane protein</topology>
    </subcellularLocation>
</comment>
<feature type="transmembrane region" description="Helical" evidence="6">
    <location>
        <begin position="27"/>
        <end position="45"/>
    </location>
</feature>
<dbReference type="PANTHER" id="PTHR30386:SF26">
    <property type="entry name" value="TRANSPORT PROTEIN COMB"/>
    <property type="match status" value="1"/>
</dbReference>
<dbReference type="InterPro" id="IPR058625">
    <property type="entry name" value="MdtA-like_BSH"/>
</dbReference>
<evidence type="ECO:0000256" key="1">
    <source>
        <dbReference type="ARBA" id="ARBA00004167"/>
    </source>
</evidence>
<feature type="coiled-coil region" evidence="5">
    <location>
        <begin position="140"/>
        <end position="257"/>
    </location>
</feature>
<dbReference type="SUPFAM" id="SSF111369">
    <property type="entry name" value="HlyD-like secretion proteins"/>
    <property type="match status" value="2"/>
</dbReference>
<keyword evidence="2 6" id="KW-0812">Transmembrane</keyword>
<gene>
    <name evidence="9" type="primary">emrK_6</name>
    <name evidence="9" type="ORF">GALL_87070</name>
</gene>
<dbReference type="Pfam" id="PF25954">
    <property type="entry name" value="Beta-barrel_RND_2"/>
    <property type="match status" value="1"/>
</dbReference>
<evidence type="ECO:0000256" key="3">
    <source>
        <dbReference type="ARBA" id="ARBA00022989"/>
    </source>
</evidence>
<organism evidence="9">
    <name type="scientific">mine drainage metagenome</name>
    <dbReference type="NCBI Taxonomy" id="410659"/>
    <lineage>
        <taxon>unclassified sequences</taxon>
        <taxon>metagenomes</taxon>
        <taxon>ecological metagenomes</taxon>
    </lineage>
</organism>
<name>A0A1J5T5K3_9ZZZZ</name>
<protein>
    <submittedName>
        <fullName evidence="9">Putative multidrug resistance protein EmrK</fullName>
    </submittedName>
</protein>
<dbReference type="AlphaFoldDB" id="A0A1J5T5K3"/>